<evidence type="ECO:0000256" key="1">
    <source>
        <dbReference type="SAM" id="Coils"/>
    </source>
</evidence>
<protein>
    <recommendedName>
        <fullName evidence="2">L1 transposable element RRM domain-containing protein</fullName>
    </recommendedName>
</protein>
<dbReference type="Proteomes" id="UP000694568">
    <property type="component" value="Unplaced"/>
</dbReference>
<dbReference type="InterPro" id="IPR042566">
    <property type="entry name" value="L1_C"/>
</dbReference>
<proteinExistence type="predicted"/>
<accession>A0A8C9YCI7</accession>
<feature type="coiled-coil region" evidence="1">
    <location>
        <begin position="163"/>
        <end position="190"/>
    </location>
</feature>
<dbReference type="InterPro" id="IPR004244">
    <property type="entry name" value="Transposase_22"/>
</dbReference>
<dbReference type="InterPro" id="IPR043636">
    <property type="entry name" value="L1_RRM_dom"/>
</dbReference>
<dbReference type="Gene3D" id="3.30.70.1820">
    <property type="entry name" value="L1 transposable element, RRM domain"/>
    <property type="match status" value="1"/>
</dbReference>
<dbReference type="AlphaFoldDB" id="A0A8C9YCI7"/>
<feature type="domain" description="L1 transposable element RRM" evidence="2">
    <location>
        <begin position="72"/>
        <end position="162"/>
    </location>
</feature>
<dbReference type="Pfam" id="PF02994">
    <property type="entry name" value="Transposase_22"/>
    <property type="match status" value="1"/>
</dbReference>
<reference evidence="3" key="1">
    <citation type="submission" date="2025-05" db="UniProtKB">
        <authorList>
            <consortium name="Ensembl"/>
        </authorList>
    </citation>
    <scope>IDENTIFICATION</scope>
</reference>
<name>A0A8C9YCI7_SANLU</name>
<keyword evidence="4" id="KW-1185">Reference proteome</keyword>
<sequence length="245" mass="27997">MAATPVTSNSSPKESVAAELTSIRSILEILAEERISRLEDEEAKANPIMKGLVKQNQQLREKVTALEGFSRRQNIRISGIREGVEGRDLEGCFKTLLKEALDIEADAWYEMDRIHRVGPAPANDLRPRHIIVRFVRDKAKAAILTAARKKKQITWRDMRVRFFQDYAQEIQEKRKKYDEVRRILQQQKIDYSLRYPAVMTFTLDNRRHRFSSPAEVKSFLSGREALDCPAGDGGGQVPLNMGEKG</sequence>
<keyword evidence="1" id="KW-0175">Coiled coil</keyword>
<organism evidence="3 4">
    <name type="scientific">Sander lucioperca</name>
    <name type="common">Pike-perch</name>
    <name type="synonym">Perca lucioperca</name>
    <dbReference type="NCBI Taxonomy" id="283035"/>
    <lineage>
        <taxon>Eukaryota</taxon>
        <taxon>Metazoa</taxon>
        <taxon>Chordata</taxon>
        <taxon>Craniata</taxon>
        <taxon>Vertebrata</taxon>
        <taxon>Euteleostomi</taxon>
        <taxon>Actinopterygii</taxon>
        <taxon>Neopterygii</taxon>
        <taxon>Teleostei</taxon>
        <taxon>Neoteleostei</taxon>
        <taxon>Acanthomorphata</taxon>
        <taxon>Eupercaria</taxon>
        <taxon>Perciformes</taxon>
        <taxon>Percoidei</taxon>
        <taxon>Percidae</taxon>
        <taxon>Luciopercinae</taxon>
        <taxon>Sander</taxon>
    </lineage>
</organism>
<dbReference type="GeneTree" id="ENSGT00940000177317"/>
<dbReference type="Ensembl" id="ENSSLUT00000027616.1">
    <property type="protein sequence ID" value="ENSSLUP00000026737.1"/>
    <property type="gene ID" value="ENSSLUG00000012171.1"/>
</dbReference>
<evidence type="ECO:0000313" key="4">
    <source>
        <dbReference type="Proteomes" id="UP000694568"/>
    </source>
</evidence>
<dbReference type="PANTHER" id="PTHR11505">
    <property type="entry name" value="L1 TRANSPOSABLE ELEMENT-RELATED"/>
    <property type="match status" value="1"/>
</dbReference>
<evidence type="ECO:0000259" key="2">
    <source>
        <dbReference type="Pfam" id="PF02994"/>
    </source>
</evidence>
<evidence type="ECO:0000313" key="3">
    <source>
        <dbReference type="Ensembl" id="ENSSLUP00000022419.1"/>
    </source>
</evidence>
<dbReference type="Ensembl" id="ENSSLUT00000023163.1">
    <property type="protein sequence ID" value="ENSSLUP00000022419.1"/>
    <property type="gene ID" value="ENSSLUG00000010309.1"/>
</dbReference>
<dbReference type="Gene3D" id="3.30.250.20">
    <property type="entry name" value="L1 transposable element, C-terminal domain"/>
    <property type="match status" value="1"/>
</dbReference>